<evidence type="ECO:0000256" key="1">
    <source>
        <dbReference type="ARBA" id="ARBA00000223"/>
    </source>
</evidence>
<gene>
    <name evidence="4" type="primary">fucU</name>
    <name evidence="4" type="ORF">ATOP_13500</name>
</gene>
<dbReference type="InterPro" id="IPR023750">
    <property type="entry name" value="RbsD-like_sf"/>
</dbReference>
<reference evidence="4" key="1">
    <citation type="journal article" date="2022" name="Int. J. Syst. Evol. Microbiol.">
        <title>Granulimonas faecalis gen. nov., sp. nov., and Leptogranulimonas caecicola gen. nov., sp. nov., novel lactate-producing Atopobiaceae bacteria isolated from mouse intestines, and an emended description of the family Atopobiaceae.</title>
        <authorList>
            <person name="Morinaga K."/>
            <person name="Kusada H."/>
            <person name="Sakamoto S."/>
            <person name="Murakami T."/>
            <person name="Toyoda A."/>
            <person name="Mori H."/>
            <person name="Meng X.Y."/>
            <person name="Takashino M."/>
            <person name="Murotomi K."/>
            <person name="Tamaki H."/>
        </authorList>
    </citation>
    <scope>NUCLEOTIDE SEQUENCE</scope>
    <source>
        <strain evidence="4">OPF53</strain>
    </source>
</reference>
<proteinExistence type="predicted"/>
<dbReference type="GO" id="GO:0036373">
    <property type="term" value="F:L-fucose mutarotase activity"/>
    <property type="evidence" value="ECO:0007669"/>
    <property type="project" value="UniProtKB-EC"/>
</dbReference>
<dbReference type="PANTHER" id="PTHR31690">
    <property type="entry name" value="FUCOSE MUTAROTASE"/>
    <property type="match status" value="1"/>
</dbReference>
<dbReference type="Proteomes" id="UP001055025">
    <property type="component" value="Unassembled WGS sequence"/>
</dbReference>
<dbReference type="PANTHER" id="PTHR31690:SF4">
    <property type="entry name" value="FUCOSE MUTAROTASE"/>
    <property type="match status" value="1"/>
</dbReference>
<evidence type="ECO:0000313" key="4">
    <source>
        <dbReference type="EMBL" id="GJM55695.1"/>
    </source>
</evidence>
<keyword evidence="5" id="KW-1185">Reference proteome</keyword>
<sequence>MLKGIPAIIGPELLRALDEMGHGDTLVLADANFPAESVGRDTLVVRCDGHGVPELLEAVLRLVPLDQYVEKPVTLMEKVPGDTVETPVWDVYDRIVAAADGRGAEAVGRIDRFPFYEAASRAYVVVATGERAQYANVIVQKGVVYESEELA</sequence>
<dbReference type="InterPro" id="IPR050443">
    <property type="entry name" value="RbsD/FucU_mutarotase"/>
</dbReference>
<dbReference type="GO" id="GO:0062193">
    <property type="term" value="F:D-ribose pyranase activity"/>
    <property type="evidence" value="ECO:0007669"/>
    <property type="project" value="UniProtKB-EC"/>
</dbReference>
<dbReference type="RefSeq" id="WP_135978808.1">
    <property type="nucleotide sequence ID" value="NZ_BQKC01000001.1"/>
</dbReference>
<dbReference type="AlphaFoldDB" id="A0AAV5B6S5"/>
<comment type="catalytic activity">
    <reaction evidence="3">
        <text>alpha-L-fucose = beta-L-fucose</text>
        <dbReference type="Rhea" id="RHEA:25580"/>
        <dbReference type="ChEBI" id="CHEBI:42548"/>
        <dbReference type="ChEBI" id="CHEBI:42589"/>
        <dbReference type="EC" id="5.1.3.29"/>
    </reaction>
</comment>
<keyword evidence="2 4" id="KW-0413">Isomerase</keyword>
<dbReference type="GO" id="GO:0042806">
    <property type="term" value="F:fucose binding"/>
    <property type="evidence" value="ECO:0007669"/>
    <property type="project" value="TreeGrafter"/>
</dbReference>
<dbReference type="Pfam" id="PF05025">
    <property type="entry name" value="RbsD_FucU"/>
    <property type="match status" value="1"/>
</dbReference>
<accession>A0AAV5B6S5</accession>
<comment type="catalytic activity">
    <reaction evidence="1">
        <text>beta-D-ribopyranose = beta-D-ribofuranose</text>
        <dbReference type="Rhea" id="RHEA:25432"/>
        <dbReference type="ChEBI" id="CHEBI:27476"/>
        <dbReference type="ChEBI" id="CHEBI:47002"/>
        <dbReference type="EC" id="5.4.99.62"/>
    </reaction>
</comment>
<dbReference type="EMBL" id="BQKC01000001">
    <property type="protein sequence ID" value="GJM55695.1"/>
    <property type="molecule type" value="Genomic_DNA"/>
</dbReference>
<name>A0AAV5B6S5_9ACTN</name>
<protein>
    <submittedName>
        <fullName evidence="4">Fucose isomerase</fullName>
    </submittedName>
</protein>
<comment type="caution">
    <text evidence="4">The sequence shown here is derived from an EMBL/GenBank/DDBJ whole genome shotgun (WGS) entry which is preliminary data.</text>
</comment>
<dbReference type="SUPFAM" id="SSF102546">
    <property type="entry name" value="RbsD-like"/>
    <property type="match status" value="1"/>
</dbReference>
<dbReference type="Gene3D" id="3.40.1650.10">
    <property type="entry name" value="RbsD-like domain"/>
    <property type="match status" value="1"/>
</dbReference>
<evidence type="ECO:0000256" key="2">
    <source>
        <dbReference type="ARBA" id="ARBA00023235"/>
    </source>
</evidence>
<organism evidence="4 5">
    <name type="scientific">Granulimonas faecalis</name>
    <dbReference type="NCBI Taxonomy" id="2894155"/>
    <lineage>
        <taxon>Bacteria</taxon>
        <taxon>Bacillati</taxon>
        <taxon>Actinomycetota</taxon>
        <taxon>Coriobacteriia</taxon>
        <taxon>Coriobacteriales</taxon>
        <taxon>Kribbibacteriaceae</taxon>
        <taxon>Granulimonas</taxon>
    </lineage>
</organism>
<evidence type="ECO:0000313" key="5">
    <source>
        <dbReference type="Proteomes" id="UP001055025"/>
    </source>
</evidence>
<dbReference type="InterPro" id="IPR007721">
    <property type="entry name" value="RbsD_FucU"/>
</dbReference>
<evidence type="ECO:0000256" key="3">
    <source>
        <dbReference type="ARBA" id="ARBA00036324"/>
    </source>
</evidence>
<dbReference type="GO" id="GO:0006004">
    <property type="term" value="P:fucose metabolic process"/>
    <property type="evidence" value="ECO:0007669"/>
    <property type="project" value="TreeGrafter"/>
</dbReference>